<dbReference type="Proteomes" id="UP000764837">
    <property type="component" value="Unassembled WGS sequence"/>
</dbReference>
<evidence type="ECO:0000313" key="3">
    <source>
        <dbReference type="Proteomes" id="UP000764837"/>
    </source>
</evidence>
<keyword evidence="3" id="KW-1185">Reference proteome</keyword>
<comment type="caution">
    <text evidence="2">The sequence shown here is derived from an EMBL/GenBank/DDBJ whole genome shotgun (WGS) entry which is preliminary data.</text>
</comment>
<evidence type="ECO:0000256" key="1">
    <source>
        <dbReference type="SAM" id="Phobius"/>
    </source>
</evidence>
<gene>
    <name evidence="2" type="ORF">JOD64_000313</name>
</gene>
<sequence>MAAVTLGTDAGDLGPVWVSGLLVTVALFIALPLRRFIAPRAGQAIR</sequence>
<dbReference type="EMBL" id="JAFBBP010000001">
    <property type="protein sequence ID" value="MBM7489091.1"/>
    <property type="molecule type" value="Genomic_DNA"/>
</dbReference>
<protein>
    <submittedName>
        <fullName evidence="2">Uncharacterized protein</fullName>
    </submittedName>
</protein>
<evidence type="ECO:0000313" key="2">
    <source>
        <dbReference type="EMBL" id="MBM7489091.1"/>
    </source>
</evidence>
<feature type="transmembrane region" description="Helical" evidence="1">
    <location>
        <begin position="16"/>
        <end position="37"/>
    </location>
</feature>
<keyword evidence="1" id="KW-0812">Transmembrane</keyword>
<organism evidence="2 3">
    <name type="scientific">Micromonospora luteifusca</name>
    <dbReference type="NCBI Taxonomy" id="709860"/>
    <lineage>
        <taxon>Bacteria</taxon>
        <taxon>Bacillati</taxon>
        <taxon>Actinomycetota</taxon>
        <taxon>Actinomycetes</taxon>
        <taxon>Micromonosporales</taxon>
        <taxon>Micromonosporaceae</taxon>
        <taxon>Micromonospora</taxon>
    </lineage>
</organism>
<reference evidence="2 3" key="1">
    <citation type="submission" date="2021-01" db="EMBL/GenBank/DDBJ databases">
        <title>Sequencing the genomes of 1000 actinobacteria strains.</title>
        <authorList>
            <person name="Klenk H.-P."/>
        </authorList>
    </citation>
    <scope>NUCLEOTIDE SEQUENCE [LARGE SCALE GENOMIC DNA]</scope>
    <source>
        <strain evidence="2 3">DSM 100204</strain>
    </source>
</reference>
<keyword evidence="1" id="KW-0472">Membrane</keyword>
<proteinExistence type="predicted"/>
<accession>A0ABS2LLN8</accession>
<name>A0ABS2LLN8_9ACTN</name>
<keyword evidence="1" id="KW-1133">Transmembrane helix</keyword>